<accession>A0A4C1TEF1</accession>
<dbReference type="Proteomes" id="UP000299102">
    <property type="component" value="Unassembled WGS sequence"/>
</dbReference>
<dbReference type="OrthoDB" id="8036689at2759"/>
<evidence type="ECO:0000313" key="3">
    <source>
        <dbReference type="Proteomes" id="UP000299102"/>
    </source>
</evidence>
<dbReference type="Pfam" id="PF17921">
    <property type="entry name" value="Integrase_H2C2"/>
    <property type="match status" value="1"/>
</dbReference>
<evidence type="ECO:0000313" key="2">
    <source>
        <dbReference type="EMBL" id="GBP12586.1"/>
    </source>
</evidence>
<dbReference type="SUPFAM" id="SSF53098">
    <property type="entry name" value="Ribonuclease H-like"/>
    <property type="match status" value="1"/>
</dbReference>
<dbReference type="STRING" id="151549.A0A4C1TEF1"/>
<dbReference type="InterPro" id="IPR008042">
    <property type="entry name" value="Retrotrans_Pao"/>
</dbReference>
<feature type="domain" description="Integrase catalytic" evidence="1">
    <location>
        <begin position="281"/>
        <end position="466"/>
    </location>
</feature>
<dbReference type="InterPro" id="IPR012337">
    <property type="entry name" value="RNaseH-like_sf"/>
</dbReference>
<dbReference type="InterPro" id="IPR040676">
    <property type="entry name" value="DUF5641"/>
</dbReference>
<dbReference type="GO" id="GO:0015074">
    <property type="term" value="P:DNA integration"/>
    <property type="evidence" value="ECO:0007669"/>
    <property type="project" value="InterPro"/>
</dbReference>
<dbReference type="InterPro" id="IPR036397">
    <property type="entry name" value="RNaseH_sf"/>
</dbReference>
<organism evidence="2 3">
    <name type="scientific">Eumeta variegata</name>
    <name type="common">Bagworm moth</name>
    <name type="synonym">Eumeta japonica</name>
    <dbReference type="NCBI Taxonomy" id="151549"/>
    <lineage>
        <taxon>Eukaryota</taxon>
        <taxon>Metazoa</taxon>
        <taxon>Ecdysozoa</taxon>
        <taxon>Arthropoda</taxon>
        <taxon>Hexapoda</taxon>
        <taxon>Insecta</taxon>
        <taxon>Pterygota</taxon>
        <taxon>Neoptera</taxon>
        <taxon>Endopterygota</taxon>
        <taxon>Lepidoptera</taxon>
        <taxon>Glossata</taxon>
        <taxon>Ditrysia</taxon>
        <taxon>Tineoidea</taxon>
        <taxon>Psychidae</taxon>
        <taxon>Oiketicinae</taxon>
        <taxon>Eumeta</taxon>
    </lineage>
</organism>
<dbReference type="AlphaFoldDB" id="A0A4C1TEF1"/>
<dbReference type="PANTHER" id="PTHR47331:SF2">
    <property type="match status" value="1"/>
</dbReference>
<dbReference type="Gene3D" id="3.30.420.10">
    <property type="entry name" value="Ribonuclease H-like superfamily/Ribonuclease H"/>
    <property type="match status" value="1"/>
</dbReference>
<evidence type="ECO:0000259" key="1">
    <source>
        <dbReference type="PROSITE" id="PS50994"/>
    </source>
</evidence>
<proteinExistence type="predicted"/>
<gene>
    <name evidence="2" type="ORF">EVAR_10249_1</name>
</gene>
<dbReference type="PANTHER" id="PTHR47331">
    <property type="entry name" value="PHD-TYPE DOMAIN-CONTAINING PROTEIN"/>
    <property type="match status" value="1"/>
</dbReference>
<sequence length="605" mass="68588">MYRQIEVNESQRPLQQILWRFDPSKPLKSYTLNTVTYGTASAPFLATRWVTCDSAKYTQIHIFTDASEKAYGACAYIRTVTHDSVEVHLLAAKSKVAPLKPMTMPRLELCAALLGTRLYTKIKKSMTMNYSYLRNSELENSKNILLKSSQHESFGEEYQLLKQNKRLPYKNRLLSLSPFIDAEGLLRVGGRLKNSFYDYDVKHPVLLSGKHRLTRLIFTKYHIQLLHAGPQLLLATIRQKYWPLNGRNLAKNITNSCIKCCRIKGETIQPIMGHLPAERTNLEFPFFDTGVDYAGPIMIADRKGRGCKLIKTYISVFVCLATRAVHLELVSDLTKEAFISALNRFMARRGKPRNIFSDNGTSFVGAFNELSNILKQDFSSHFTEGINFSFIPAYTPHFGGLWESAVKSIKYHLRRVLGLTHLTYDEMCTCLTQIEAILNSRPLTPLSIDTSDLTPLTPAHFLIGRSLTSLNGMQRGELTNGTMVLIKDSHAPPLMWLLGRIVRIIPGTDGIARVADIQTKKGIALQSKGLSVDQVAIKIEALRLFDEEKRMHLAEEAIDFTVQKSEEYNIPIEQRIRRKKRMPGKLASSTDDELTLRAQINKDML</sequence>
<dbReference type="EMBL" id="BGZK01000052">
    <property type="protein sequence ID" value="GBP12586.1"/>
    <property type="molecule type" value="Genomic_DNA"/>
</dbReference>
<name>A0A4C1TEF1_EUMVA</name>
<comment type="caution">
    <text evidence="2">The sequence shown here is derived from an EMBL/GenBank/DDBJ whole genome shotgun (WGS) entry which is preliminary data.</text>
</comment>
<dbReference type="PROSITE" id="PS50994">
    <property type="entry name" value="INTEGRASE"/>
    <property type="match status" value="1"/>
</dbReference>
<dbReference type="InterPro" id="IPR041588">
    <property type="entry name" value="Integrase_H2C2"/>
</dbReference>
<protein>
    <recommendedName>
        <fullName evidence="1">Integrase catalytic domain-containing protein</fullName>
    </recommendedName>
</protein>
<keyword evidence="3" id="KW-1185">Reference proteome</keyword>
<dbReference type="InterPro" id="IPR001584">
    <property type="entry name" value="Integrase_cat-core"/>
</dbReference>
<reference evidence="2 3" key="1">
    <citation type="journal article" date="2019" name="Commun. Biol.">
        <title>The bagworm genome reveals a unique fibroin gene that provides high tensile strength.</title>
        <authorList>
            <person name="Kono N."/>
            <person name="Nakamura H."/>
            <person name="Ohtoshi R."/>
            <person name="Tomita M."/>
            <person name="Numata K."/>
            <person name="Arakawa K."/>
        </authorList>
    </citation>
    <scope>NUCLEOTIDE SEQUENCE [LARGE SCALE GENOMIC DNA]</scope>
</reference>
<dbReference type="Pfam" id="PF05380">
    <property type="entry name" value="Peptidase_A17"/>
    <property type="match status" value="1"/>
</dbReference>
<dbReference type="GO" id="GO:0003676">
    <property type="term" value="F:nucleic acid binding"/>
    <property type="evidence" value="ECO:0007669"/>
    <property type="project" value="InterPro"/>
</dbReference>
<dbReference type="Pfam" id="PF18701">
    <property type="entry name" value="DUF5641"/>
    <property type="match status" value="1"/>
</dbReference>